<organism evidence="2 3">
    <name type="scientific">Trifolium subterraneum</name>
    <name type="common">Subterranean clover</name>
    <dbReference type="NCBI Taxonomy" id="3900"/>
    <lineage>
        <taxon>Eukaryota</taxon>
        <taxon>Viridiplantae</taxon>
        <taxon>Streptophyta</taxon>
        <taxon>Embryophyta</taxon>
        <taxon>Tracheophyta</taxon>
        <taxon>Spermatophyta</taxon>
        <taxon>Magnoliopsida</taxon>
        <taxon>eudicotyledons</taxon>
        <taxon>Gunneridae</taxon>
        <taxon>Pentapetalae</taxon>
        <taxon>rosids</taxon>
        <taxon>fabids</taxon>
        <taxon>Fabales</taxon>
        <taxon>Fabaceae</taxon>
        <taxon>Papilionoideae</taxon>
        <taxon>50 kb inversion clade</taxon>
        <taxon>NPAAA clade</taxon>
        <taxon>Hologalegina</taxon>
        <taxon>IRL clade</taxon>
        <taxon>Trifolieae</taxon>
        <taxon>Trifolium</taxon>
    </lineage>
</organism>
<evidence type="ECO:0000313" key="2">
    <source>
        <dbReference type="EMBL" id="GAU41152.1"/>
    </source>
</evidence>
<keyword evidence="3" id="KW-1185">Reference proteome</keyword>
<protein>
    <submittedName>
        <fullName evidence="2">Uncharacterized protein</fullName>
    </submittedName>
</protein>
<proteinExistence type="predicted"/>
<reference evidence="3" key="1">
    <citation type="journal article" date="2017" name="Front. Plant Sci.">
        <title>Climate Clever Clovers: New Paradigm to Reduce the Environmental Footprint of Ruminants by Breeding Low Methanogenic Forages Utilizing Haplotype Variation.</title>
        <authorList>
            <person name="Kaur P."/>
            <person name="Appels R."/>
            <person name="Bayer P.E."/>
            <person name="Keeble-Gagnere G."/>
            <person name="Wang J."/>
            <person name="Hirakawa H."/>
            <person name="Shirasawa K."/>
            <person name="Vercoe P."/>
            <person name="Stefanova K."/>
            <person name="Durmic Z."/>
            <person name="Nichols P."/>
            <person name="Revell C."/>
            <person name="Isobe S.N."/>
            <person name="Edwards D."/>
            <person name="Erskine W."/>
        </authorList>
    </citation>
    <scope>NUCLEOTIDE SEQUENCE [LARGE SCALE GENOMIC DNA]</scope>
    <source>
        <strain evidence="3">cv. Daliak</strain>
    </source>
</reference>
<sequence>MSGGCAGGGGDAGFVGKQFGDECRSGGSSGGGVVRCRCDTSKGDLGSDVSTNGLGSGGFGSGGGAGKSSCGCWSGGFGSGRSNNGSEEKISSGGFLSSSSVGGEMASNERKFGGFGAGGGNRTGGDIAGSVAYPFIQFSNSGNGLLTGDGDNFCGGCVNGHFAFVFLKFLKSQSRISEEFQDLVLLQQQRVVLVEVVAAVVVGGGCKYHEKHEHNVDMAMKQKLEYLNVD</sequence>
<evidence type="ECO:0000256" key="1">
    <source>
        <dbReference type="SAM" id="MobiDB-lite"/>
    </source>
</evidence>
<name>A0A2Z6NXU7_TRISU</name>
<dbReference type="EMBL" id="DF973848">
    <property type="protein sequence ID" value="GAU41152.1"/>
    <property type="molecule type" value="Genomic_DNA"/>
</dbReference>
<evidence type="ECO:0000313" key="3">
    <source>
        <dbReference type="Proteomes" id="UP000242715"/>
    </source>
</evidence>
<dbReference type="AlphaFoldDB" id="A0A2Z6NXU7"/>
<accession>A0A2Z6NXU7</accession>
<gene>
    <name evidence="2" type="ORF">TSUD_190520</name>
</gene>
<feature type="region of interest" description="Disordered" evidence="1">
    <location>
        <begin position="83"/>
        <end position="102"/>
    </location>
</feature>
<dbReference type="Proteomes" id="UP000242715">
    <property type="component" value="Unassembled WGS sequence"/>
</dbReference>